<keyword evidence="5" id="KW-0547">Nucleotide-binding</keyword>
<evidence type="ECO:0000313" key="13">
    <source>
        <dbReference type="Proteomes" id="UP000245207"/>
    </source>
</evidence>
<comment type="caution">
    <text evidence="12">The sequence shown here is derived from an EMBL/GenBank/DDBJ whole genome shotgun (WGS) entry which is preliminary data.</text>
</comment>
<keyword evidence="13" id="KW-1185">Reference proteome</keyword>
<name>A0A2U1LII4_ARTAN</name>
<evidence type="ECO:0000256" key="4">
    <source>
        <dbReference type="ARBA" id="ARBA00022729"/>
    </source>
</evidence>
<feature type="transmembrane region" description="Helical" evidence="10">
    <location>
        <begin position="15"/>
        <end position="40"/>
    </location>
</feature>
<keyword evidence="12" id="KW-0808">Transferase</keyword>
<gene>
    <name evidence="12" type="ORF">CTI12_AA487590</name>
</gene>
<dbReference type="PANTHER" id="PTHR45927">
    <property type="entry name" value="LYSM-DOMAIN RECEPTOR-LIKE KINASE-RELATED"/>
    <property type="match status" value="1"/>
</dbReference>
<keyword evidence="7 10" id="KW-1133">Transmembrane helix</keyword>
<evidence type="ECO:0000256" key="10">
    <source>
        <dbReference type="SAM" id="Phobius"/>
    </source>
</evidence>
<dbReference type="GO" id="GO:0005886">
    <property type="term" value="C:plasma membrane"/>
    <property type="evidence" value="ECO:0007669"/>
    <property type="project" value="UniProtKB-SubCell"/>
</dbReference>
<evidence type="ECO:0000256" key="1">
    <source>
        <dbReference type="ARBA" id="ARBA00004162"/>
    </source>
</evidence>
<dbReference type="EMBL" id="PKPP01009202">
    <property type="protein sequence ID" value="PWA48807.1"/>
    <property type="molecule type" value="Genomic_DNA"/>
</dbReference>
<evidence type="ECO:0000256" key="8">
    <source>
        <dbReference type="ARBA" id="ARBA00023136"/>
    </source>
</evidence>
<keyword evidence="8 10" id="KW-0472">Membrane</keyword>
<dbReference type="GO" id="GO:0004672">
    <property type="term" value="F:protein kinase activity"/>
    <property type="evidence" value="ECO:0007669"/>
    <property type="project" value="InterPro"/>
</dbReference>
<dbReference type="Pfam" id="PF00069">
    <property type="entry name" value="Pkinase"/>
    <property type="match status" value="1"/>
</dbReference>
<dbReference type="OrthoDB" id="4062651at2759"/>
<organism evidence="12 13">
    <name type="scientific">Artemisia annua</name>
    <name type="common">Sweet wormwood</name>
    <dbReference type="NCBI Taxonomy" id="35608"/>
    <lineage>
        <taxon>Eukaryota</taxon>
        <taxon>Viridiplantae</taxon>
        <taxon>Streptophyta</taxon>
        <taxon>Embryophyta</taxon>
        <taxon>Tracheophyta</taxon>
        <taxon>Spermatophyta</taxon>
        <taxon>Magnoliopsida</taxon>
        <taxon>eudicotyledons</taxon>
        <taxon>Gunneridae</taxon>
        <taxon>Pentapetalae</taxon>
        <taxon>asterids</taxon>
        <taxon>campanulids</taxon>
        <taxon>Asterales</taxon>
        <taxon>Asteraceae</taxon>
        <taxon>Asteroideae</taxon>
        <taxon>Anthemideae</taxon>
        <taxon>Artemisiinae</taxon>
        <taxon>Artemisia</taxon>
    </lineage>
</organism>
<feature type="domain" description="Protein kinase" evidence="11">
    <location>
        <begin position="97"/>
        <end position="423"/>
    </location>
</feature>
<keyword evidence="12" id="KW-0418">Kinase</keyword>
<sequence>MPFLMKSSKSRMNKVQVYIIISVLAFAICIAIAVSAYYMIICMKRKKNTKHHNSSCNKSVDLEFQKLNLSIRTASEKKVSFESSSQMESLDDHILPTTPGKRLGTMVVVENYTVEELSVATAEFSSTNLIEGSMYQGRLKGKNVAIKCTDHATISKIRLELFNGPARFHPNIIRLLGVCNGTDSHGLMTTTRDEFLVFEYVKNGSLKDWIHGGLAMKSHFIASCSCFLTWKQRIKICLDVATALQYMHQIINPCYVHRNIKSRNIFLDEEFHAKVGNFGMEECVRDGNEPQIPSSGYLISCFPTTWDKGYMAPEFSSGVVTPSTDIYAFGVVLLEILSGKPPIRRSKSETNDDDSRLSEKIKVILKSDNVADDLREWIDHALGENYSFDVAMVLANLARACVDDDPLMRPSAGEVVLRLSELVVEKEEQVIIRESSCRPLVAQPFAINDAKGF</sequence>
<dbReference type="GO" id="GO:0051707">
    <property type="term" value="P:response to other organism"/>
    <property type="evidence" value="ECO:0007669"/>
    <property type="project" value="UniProtKB-ARBA"/>
</dbReference>
<dbReference type="Proteomes" id="UP000245207">
    <property type="component" value="Unassembled WGS sequence"/>
</dbReference>
<evidence type="ECO:0000256" key="2">
    <source>
        <dbReference type="ARBA" id="ARBA00022475"/>
    </source>
</evidence>
<protein>
    <submittedName>
        <fullName evidence="12">Protein kinase-like domain-containing protein</fullName>
    </submittedName>
</protein>
<proteinExistence type="predicted"/>
<evidence type="ECO:0000259" key="11">
    <source>
        <dbReference type="PROSITE" id="PS50011"/>
    </source>
</evidence>
<dbReference type="AlphaFoldDB" id="A0A2U1LII4"/>
<dbReference type="InterPro" id="IPR052611">
    <property type="entry name" value="Plant_RLK_LysM"/>
</dbReference>
<dbReference type="Gene3D" id="3.30.200.20">
    <property type="entry name" value="Phosphorylase Kinase, domain 1"/>
    <property type="match status" value="1"/>
</dbReference>
<dbReference type="PROSITE" id="PS50011">
    <property type="entry name" value="PROTEIN_KINASE_DOM"/>
    <property type="match status" value="1"/>
</dbReference>
<keyword evidence="6" id="KW-0067">ATP-binding</keyword>
<dbReference type="STRING" id="35608.A0A2U1LII4"/>
<evidence type="ECO:0000256" key="7">
    <source>
        <dbReference type="ARBA" id="ARBA00022989"/>
    </source>
</evidence>
<dbReference type="GO" id="GO:0005524">
    <property type="term" value="F:ATP binding"/>
    <property type="evidence" value="ECO:0007669"/>
    <property type="project" value="UniProtKB-KW"/>
</dbReference>
<keyword evidence="3 10" id="KW-0812">Transmembrane</keyword>
<dbReference type="FunFam" id="1.10.510.10:FF:000468">
    <property type="entry name" value="PTI1-like tyrosine-protein kinase 3"/>
    <property type="match status" value="1"/>
</dbReference>
<comment type="subcellular location">
    <subcellularLocation>
        <location evidence="1">Cell membrane</location>
        <topology evidence="1">Single-pass membrane protein</topology>
    </subcellularLocation>
</comment>
<evidence type="ECO:0000256" key="6">
    <source>
        <dbReference type="ARBA" id="ARBA00022840"/>
    </source>
</evidence>
<dbReference type="PANTHER" id="PTHR45927:SF13">
    <property type="entry name" value="PROTEIN LYK2"/>
    <property type="match status" value="1"/>
</dbReference>
<evidence type="ECO:0000256" key="3">
    <source>
        <dbReference type="ARBA" id="ARBA00022692"/>
    </source>
</evidence>
<keyword evidence="2" id="KW-1003">Cell membrane</keyword>
<dbReference type="InterPro" id="IPR000719">
    <property type="entry name" value="Prot_kinase_dom"/>
</dbReference>
<evidence type="ECO:0000313" key="12">
    <source>
        <dbReference type="EMBL" id="PWA48807.1"/>
    </source>
</evidence>
<reference evidence="12 13" key="1">
    <citation type="journal article" date="2018" name="Mol. Plant">
        <title>The genome of Artemisia annua provides insight into the evolution of Asteraceae family and artemisinin biosynthesis.</title>
        <authorList>
            <person name="Shen Q."/>
            <person name="Zhang L."/>
            <person name="Liao Z."/>
            <person name="Wang S."/>
            <person name="Yan T."/>
            <person name="Shi P."/>
            <person name="Liu M."/>
            <person name="Fu X."/>
            <person name="Pan Q."/>
            <person name="Wang Y."/>
            <person name="Lv Z."/>
            <person name="Lu X."/>
            <person name="Zhang F."/>
            <person name="Jiang W."/>
            <person name="Ma Y."/>
            <person name="Chen M."/>
            <person name="Hao X."/>
            <person name="Li L."/>
            <person name="Tang Y."/>
            <person name="Lv G."/>
            <person name="Zhou Y."/>
            <person name="Sun X."/>
            <person name="Brodelius P.E."/>
            <person name="Rose J.K.C."/>
            <person name="Tang K."/>
        </authorList>
    </citation>
    <scope>NUCLEOTIDE SEQUENCE [LARGE SCALE GENOMIC DNA]</scope>
    <source>
        <strain evidence="13">cv. Huhao1</strain>
        <tissue evidence="12">Leaf</tissue>
    </source>
</reference>
<dbReference type="Gene3D" id="1.10.510.10">
    <property type="entry name" value="Transferase(Phosphotransferase) domain 1"/>
    <property type="match status" value="1"/>
</dbReference>
<evidence type="ECO:0000256" key="9">
    <source>
        <dbReference type="ARBA" id="ARBA00023157"/>
    </source>
</evidence>
<evidence type="ECO:0000256" key="5">
    <source>
        <dbReference type="ARBA" id="ARBA00022741"/>
    </source>
</evidence>
<dbReference type="SUPFAM" id="SSF56112">
    <property type="entry name" value="Protein kinase-like (PK-like)"/>
    <property type="match status" value="1"/>
</dbReference>
<keyword evidence="9" id="KW-1015">Disulfide bond</keyword>
<keyword evidence="4" id="KW-0732">Signal</keyword>
<accession>A0A2U1LII4</accession>
<dbReference type="InterPro" id="IPR011009">
    <property type="entry name" value="Kinase-like_dom_sf"/>
</dbReference>